<comment type="cofactor">
    <cofactor evidence="4">
        <name>Zn(2+)</name>
        <dbReference type="ChEBI" id="CHEBI:29105"/>
    </cofactor>
</comment>
<evidence type="ECO:0000256" key="2">
    <source>
        <dbReference type="ARBA" id="ARBA00022833"/>
    </source>
</evidence>
<accession>G2XK46</accession>
<sequence>MAPTMKAYRFTSPSTGLEYTEVPVPVPQKSQILIEVRATGLCHTDHNIISGKDDTFFWKRPIILGHEIAGIVVSVGSDVTKFKAGDRVVSIIGTEHPITFSDITTSAGIGYDGGFAQYTALFESKALHVPKEVTLAQAAVSTDAIATAYHAVVVEAEVTASSKVAIVGLGGVGLSAAQIASRQGATVYAIERDTSKYLPGAQAGVLASAKSFDGFPGVRFDAVVDCVGAGSTTAAAAKAVKSGGKVVLVGLSSKEVTLNTHEFVALGVSLKGSAGSSIQEVEKCLQMIADKEFEPLLEEIPFSGIKEGIDRLAQGNVIGRLYADPTKP</sequence>
<dbReference type="EMBL" id="DS572742">
    <property type="protein sequence ID" value="EGY21546.1"/>
    <property type="molecule type" value="Genomic_DNA"/>
</dbReference>
<dbReference type="PANTHER" id="PTHR43401">
    <property type="entry name" value="L-THREONINE 3-DEHYDROGENASE"/>
    <property type="match status" value="1"/>
</dbReference>
<dbReference type="Pfam" id="PF00107">
    <property type="entry name" value="ADH_zinc_N"/>
    <property type="match status" value="1"/>
</dbReference>
<dbReference type="SUPFAM" id="SSF51735">
    <property type="entry name" value="NAD(P)-binding Rossmann-fold domains"/>
    <property type="match status" value="1"/>
</dbReference>
<dbReference type="Gene3D" id="3.90.180.10">
    <property type="entry name" value="Medium-chain alcohol dehydrogenases, catalytic domain"/>
    <property type="match status" value="1"/>
</dbReference>
<reference evidence="6 7" key="1">
    <citation type="submission" date="2008-03" db="EMBL/GenBank/DDBJ databases">
        <title>The Genome Sequence of Verticillium dahliae VdLs.17.</title>
        <authorList>
            <consortium name="The Broad Institute Genome Sequencing Platform"/>
            <person name="Ma L.-J.J."/>
            <person name="Klosterman S.J."/>
            <person name="Subbarao K."/>
            <person name="Dobinson K."/>
            <person name="Veronese P."/>
            <person name="Kang S."/>
            <person name="Gold S.E."/>
            <person name="Young S."/>
            <person name="Jaffe D."/>
            <person name="Gnerre S."/>
            <person name="Berlin A."/>
            <person name="Heiman D."/>
            <person name="Hepburn T."/>
            <person name="Sykes S."/>
            <person name="Alvarado L."/>
            <person name="Kodira C.D."/>
            <person name="Lander E."/>
            <person name="Galagan J."/>
            <person name="Nusbaum C."/>
            <person name="Birren B."/>
        </authorList>
    </citation>
    <scope>NUCLEOTIDE SEQUENCE [LARGE SCALE GENOMIC DNA]</scope>
    <source>
        <strain evidence="7">VdLs.17 / ATCC MYA-4575 / FGSC 10137</strain>
    </source>
</reference>
<dbReference type="RefSeq" id="XP_009657896.1">
    <property type="nucleotide sequence ID" value="XM_009659601.1"/>
</dbReference>
<dbReference type="Pfam" id="PF08240">
    <property type="entry name" value="ADH_N"/>
    <property type="match status" value="1"/>
</dbReference>
<keyword evidence="7" id="KW-1185">Reference proteome</keyword>
<dbReference type="GeneID" id="20711991"/>
<evidence type="ECO:0000313" key="7">
    <source>
        <dbReference type="Proteomes" id="UP000001611"/>
    </source>
</evidence>
<dbReference type="PROSITE" id="PS00059">
    <property type="entry name" value="ADH_ZINC"/>
    <property type="match status" value="1"/>
</dbReference>
<proteinExistence type="inferred from homology"/>
<name>G2XK46_VERDV</name>
<dbReference type="GO" id="GO:0016491">
    <property type="term" value="F:oxidoreductase activity"/>
    <property type="evidence" value="ECO:0007669"/>
    <property type="project" value="UniProtKB-KW"/>
</dbReference>
<dbReference type="HOGENOM" id="CLU_026673_11_2_1"/>
<keyword evidence="3" id="KW-0560">Oxidoreductase</keyword>
<dbReference type="AlphaFoldDB" id="G2XK46"/>
<reference evidence="7" key="2">
    <citation type="journal article" date="2011" name="PLoS Pathog.">
        <title>Comparative genomics yields insights into niche adaptation of plant vascular wilt pathogens.</title>
        <authorList>
            <person name="Klosterman S.J."/>
            <person name="Subbarao K.V."/>
            <person name="Kang S."/>
            <person name="Veronese P."/>
            <person name="Gold S.E."/>
            <person name="Thomma B.P.H.J."/>
            <person name="Chen Z."/>
            <person name="Henrissat B."/>
            <person name="Lee Y.-H."/>
            <person name="Park J."/>
            <person name="Garcia-Pedrajas M.D."/>
            <person name="Barbara D.J."/>
            <person name="Anchieta A."/>
            <person name="de Jonge R."/>
            <person name="Santhanam P."/>
            <person name="Maruthachalam K."/>
            <person name="Atallah Z."/>
            <person name="Amyotte S.G."/>
            <person name="Paz Z."/>
            <person name="Inderbitzin P."/>
            <person name="Hayes R.J."/>
            <person name="Heiman D.I."/>
            <person name="Young S."/>
            <person name="Zeng Q."/>
            <person name="Engels R."/>
            <person name="Galagan J."/>
            <person name="Cuomo C.A."/>
            <person name="Dobinson K.F."/>
            <person name="Ma L.-J."/>
        </authorList>
    </citation>
    <scope>NUCLEOTIDE SEQUENCE [LARGE SCALE GENOMIC DNA]</scope>
    <source>
        <strain evidence="7">VdLs.17 / ATCC MYA-4575 / FGSC 10137</strain>
    </source>
</reference>
<dbReference type="KEGG" id="vda:VDAG_10528"/>
<dbReference type="InterPro" id="IPR013149">
    <property type="entry name" value="ADH-like_C"/>
</dbReference>
<evidence type="ECO:0000256" key="1">
    <source>
        <dbReference type="ARBA" id="ARBA00022723"/>
    </source>
</evidence>
<dbReference type="CDD" id="cd08254">
    <property type="entry name" value="hydroxyacyl_CoA_DH"/>
    <property type="match status" value="1"/>
</dbReference>
<dbReference type="SUPFAM" id="SSF50129">
    <property type="entry name" value="GroES-like"/>
    <property type="match status" value="1"/>
</dbReference>
<dbReference type="PANTHER" id="PTHR43401:SF2">
    <property type="entry name" value="L-THREONINE 3-DEHYDROGENASE"/>
    <property type="match status" value="1"/>
</dbReference>
<comment type="similarity">
    <text evidence="4">Belongs to the zinc-containing alcohol dehydrogenase family.</text>
</comment>
<dbReference type="SMART" id="SM00829">
    <property type="entry name" value="PKS_ER"/>
    <property type="match status" value="1"/>
</dbReference>
<dbReference type="InterPro" id="IPR011032">
    <property type="entry name" value="GroES-like_sf"/>
</dbReference>
<organism evidence="6 7">
    <name type="scientific">Verticillium dahliae (strain VdLs.17 / ATCC MYA-4575 / FGSC 10137)</name>
    <name type="common">Verticillium wilt</name>
    <dbReference type="NCBI Taxonomy" id="498257"/>
    <lineage>
        <taxon>Eukaryota</taxon>
        <taxon>Fungi</taxon>
        <taxon>Dikarya</taxon>
        <taxon>Ascomycota</taxon>
        <taxon>Pezizomycotina</taxon>
        <taxon>Sordariomycetes</taxon>
        <taxon>Hypocreomycetidae</taxon>
        <taxon>Glomerellales</taxon>
        <taxon>Plectosphaerellaceae</taxon>
        <taxon>Verticillium</taxon>
    </lineage>
</organism>
<dbReference type="OMA" id="ADSANTC"/>
<dbReference type="InterPro" id="IPR036291">
    <property type="entry name" value="NAD(P)-bd_dom_sf"/>
</dbReference>
<dbReference type="OrthoDB" id="256333at2759"/>
<keyword evidence="1 4" id="KW-0479">Metal-binding</keyword>
<dbReference type="eggNOG" id="KOG0022">
    <property type="taxonomic scope" value="Eukaryota"/>
</dbReference>
<evidence type="ECO:0000313" key="6">
    <source>
        <dbReference type="EMBL" id="EGY21546.1"/>
    </source>
</evidence>
<dbReference type="STRING" id="498257.G2XK46"/>
<dbReference type="InterPro" id="IPR002328">
    <property type="entry name" value="ADH_Zn_CS"/>
</dbReference>
<feature type="domain" description="Enoyl reductase (ER)" evidence="5">
    <location>
        <begin position="14"/>
        <end position="323"/>
    </location>
</feature>
<dbReference type="InParanoid" id="G2XK46"/>
<dbReference type="InterPro" id="IPR013154">
    <property type="entry name" value="ADH-like_N"/>
</dbReference>
<dbReference type="InterPro" id="IPR020843">
    <property type="entry name" value="ER"/>
</dbReference>
<dbReference type="Gene3D" id="3.40.50.720">
    <property type="entry name" value="NAD(P)-binding Rossmann-like Domain"/>
    <property type="match status" value="1"/>
</dbReference>
<evidence type="ECO:0000256" key="3">
    <source>
        <dbReference type="ARBA" id="ARBA00023002"/>
    </source>
</evidence>
<keyword evidence="2 4" id="KW-0862">Zinc</keyword>
<evidence type="ECO:0000259" key="5">
    <source>
        <dbReference type="SMART" id="SM00829"/>
    </source>
</evidence>
<dbReference type="GO" id="GO:0008270">
    <property type="term" value="F:zinc ion binding"/>
    <property type="evidence" value="ECO:0007669"/>
    <property type="project" value="InterPro"/>
</dbReference>
<protein>
    <submittedName>
        <fullName evidence="6">Alcohol dehydrogenase</fullName>
    </submittedName>
</protein>
<dbReference type="Proteomes" id="UP000001611">
    <property type="component" value="Unassembled WGS sequence"/>
</dbReference>
<evidence type="ECO:0000256" key="4">
    <source>
        <dbReference type="RuleBase" id="RU361277"/>
    </source>
</evidence>
<gene>
    <name evidence="6" type="ORF">VDAG_10528</name>
</gene>
<dbReference type="InterPro" id="IPR050129">
    <property type="entry name" value="Zn_alcohol_dh"/>
</dbReference>